<accession>A0A8H9I0V1</accession>
<name>A0A8H9I0V1_KITAU</name>
<sequence>MIEGGWFAVEAVPVVGLELFAERAGLGVFARVEEAEGQVEARLAGGAGASVPALAGR</sequence>
<evidence type="ECO:0000313" key="2">
    <source>
        <dbReference type="Proteomes" id="UP000610124"/>
    </source>
</evidence>
<dbReference type="AlphaFoldDB" id="A0A8H9I0V1"/>
<proteinExistence type="predicted"/>
<dbReference type="RefSeq" id="WP_157846667.1">
    <property type="nucleotide sequence ID" value="NZ_BMUB01000055.1"/>
</dbReference>
<protein>
    <submittedName>
        <fullName evidence="1">Uncharacterized protein</fullName>
    </submittedName>
</protein>
<dbReference type="Proteomes" id="UP000610124">
    <property type="component" value="Unassembled WGS sequence"/>
</dbReference>
<dbReference type="EMBL" id="BMUB01000055">
    <property type="protein sequence ID" value="GGV08438.1"/>
    <property type="molecule type" value="Genomic_DNA"/>
</dbReference>
<gene>
    <name evidence="1" type="ORF">GCM10010502_74230</name>
</gene>
<reference evidence="1" key="2">
    <citation type="submission" date="2020-09" db="EMBL/GenBank/DDBJ databases">
        <authorList>
            <person name="Sun Q."/>
            <person name="Ohkuma M."/>
        </authorList>
    </citation>
    <scope>NUCLEOTIDE SEQUENCE</scope>
    <source>
        <strain evidence="1">JCM 4434</strain>
    </source>
</reference>
<dbReference type="GeneID" id="97490267"/>
<reference evidence="1" key="1">
    <citation type="journal article" date="2014" name="Int. J. Syst. Evol. Microbiol.">
        <title>Complete genome sequence of Corynebacterium casei LMG S-19264T (=DSM 44701T), isolated from a smear-ripened cheese.</title>
        <authorList>
            <consortium name="US DOE Joint Genome Institute (JGI-PGF)"/>
            <person name="Walter F."/>
            <person name="Albersmeier A."/>
            <person name="Kalinowski J."/>
            <person name="Ruckert C."/>
        </authorList>
    </citation>
    <scope>NUCLEOTIDE SEQUENCE</scope>
    <source>
        <strain evidence="1">JCM 4434</strain>
    </source>
</reference>
<organism evidence="1 2">
    <name type="scientific">Kitasatospora aureofaciens</name>
    <name type="common">Streptomyces aureofaciens</name>
    <dbReference type="NCBI Taxonomy" id="1894"/>
    <lineage>
        <taxon>Bacteria</taxon>
        <taxon>Bacillati</taxon>
        <taxon>Actinomycetota</taxon>
        <taxon>Actinomycetes</taxon>
        <taxon>Kitasatosporales</taxon>
        <taxon>Streptomycetaceae</taxon>
        <taxon>Kitasatospora</taxon>
    </lineage>
</organism>
<evidence type="ECO:0000313" key="1">
    <source>
        <dbReference type="EMBL" id="GGV08438.1"/>
    </source>
</evidence>
<comment type="caution">
    <text evidence="1">The sequence shown here is derived from an EMBL/GenBank/DDBJ whole genome shotgun (WGS) entry which is preliminary data.</text>
</comment>